<evidence type="ECO:0000256" key="6">
    <source>
        <dbReference type="ARBA" id="ARBA00023242"/>
    </source>
</evidence>
<dbReference type="PANTHER" id="PTHR11988">
    <property type="entry name" value="THYROTROPH EMBRYONIC FACTOR RELATED"/>
    <property type="match status" value="1"/>
</dbReference>
<comment type="subcellular location">
    <subcellularLocation>
        <location evidence="1">Nucleus</location>
    </subcellularLocation>
</comment>
<keyword evidence="9" id="KW-1185">Reference proteome</keyword>
<dbReference type="FunFam" id="1.20.5.170:FF:000025">
    <property type="entry name" value="nuclear factor interleukin-3-regulated protein-like"/>
    <property type="match status" value="1"/>
</dbReference>
<protein>
    <submittedName>
        <fullName evidence="8">Basic-leucine zipper domain</fullName>
    </submittedName>
</protein>
<evidence type="ECO:0000313" key="8">
    <source>
        <dbReference type="EMBL" id="VVC45379.1"/>
    </source>
</evidence>
<dbReference type="EMBL" id="CABPRJ010002401">
    <property type="protein sequence ID" value="VVC45379.1"/>
    <property type="molecule type" value="Genomic_DNA"/>
</dbReference>
<reference evidence="8 9" key="1">
    <citation type="submission" date="2019-08" db="EMBL/GenBank/DDBJ databases">
        <authorList>
            <person name="Alioto T."/>
            <person name="Alioto T."/>
            <person name="Gomez Garrido J."/>
        </authorList>
    </citation>
    <scope>NUCLEOTIDE SEQUENCE [LARGE SCALE GENOMIC DNA]</scope>
</reference>
<gene>
    <name evidence="8" type="ORF">CINCED_3A021304</name>
</gene>
<dbReference type="CDD" id="cd14695">
    <property type="entry name" value="bZIP_HLF"/>
    <property type="match status" value="1"/>
</dbReference>
<dbReference type="GO" id="GO:0005634">
    <property type="term" value="C:nucleus"/>
    <property type="evidence" value="ECO:0007669"/>
    <property type="project" value="UniProtKB-SubCell"/>
</dbReference>
<sequence length="145" mass="17337">MDSLIFGQSNSSPPHCPSCKLKNENYQWHGIECNCSKSSYEVQQQTLQHRRLKTDTPREKKDAKYYEKRKRNNMAAKKSREAKRRRDNEMALKLFLLEKENVLLKFRLSTVTEELDMIKRTLVFYNTNTVIWQNNAVLPRHFQKK</sequence>
<keyword evidence="4" id="KW-0238">DNA-binding</keyword>
<dbReference type="SUPFAM" id="SSF57959">
    <property type="entry name" value="Leucine zipper domain"/>
    <property type="match status" value="1"/>
</dbReference>
<evidence type="ECO:0000256" key="1">
    <source>
        <dbReference type="ARBA" id="ARBA00004123"/>
    </source>
</evidence>
<dbReference type="Proteomes" id="UP000325440">
    <property type="component" value="Unassembled WGS sequence"/>
</dbReference>
<accession>A0A5E4NRU8</accession>
<keyword evidence="3" id="KW-0805">Transcription regulation</keyword>
<keyword evidence="5" id="KW-0804">Transcription</keyword>
<organism evidence="8 9">
    <name type="scientific">Cinara cedri</name>
    <dbReference type="NCBI Taxonomy" id="506608"/>
    <lineage>
        <taxon>Eukaryota</taxon>
        <taxon>Metazoa</taxon>
        <taxon>Ecdysozoa</taxon>
        <taxon>Arthropoda</taxon>
        <taxon>Hexapoda</taxon>
        <taxon>Insecta</taxon>
        <taxon>Pterygota</taxon>
        <taxon>Neoptera</taxon>
        <taxon>Paraneoptera</taxon>
        <taxon>Hemiptera</taxon>
        <taxon>Sternorrhyncha</taxon>
        <taxon>Aphidomorpha</taxon>
        <taxon>Aphidoidea</taxon>
        <taxon>Aphididae</taxon>
        <taxon>Lachninae</taxon>
        <taxon>Cinara</taxon>
    </lineage>
</organism>
<dbReference type="Pfam" id="PF07716">
    <property type="entry name" value="bZIP_2"/>
    <property type="match status" value="1"/>
</dbReference>
<evidence type="ECO:0000256" key="2">
    <source>
        <dbReference type="ARBA" id="ARBA00006079"/>
    </source>
</evidence>
<dbReference type="Gene3D" id="1.20.5.170">
    <property type="match status" value="1"/>
</dbReference>
<name>A0A5E4NRU8_9HEMI</name>
<dbReference type="OrthoDB" id="6022300at2759"/>
<keyword evidence="6" id="KW-0539">Nucleus</keyword>
<dbReference type="InterPro" id="IPR040223">
    <property type="entry name" value="PAR_bZIP"/>
</dbReference>
<dbReference type="AlphaFoldDB" id="A0A5E4NRU8"/>
<evidence type="ECO:0000256" key="4">
    <source>
        <dbReference type="ARBA" id="ARBA00023125"/>
    </source>
</evidence>
<proteinExistence type="inferred from homology"/>
<dbReference type="PROSITE" id="PS50217">
    <property type="entry name" value="BZIP"/>
    <property type="match status" value="1"/>
</dbReference>
<dbReference type="PANTHER" id="PTHR11988:SF27">
    <property type="entry name" value="GH27708P"/>
    <property type="match status" value="1"/>
</dbReference>
<dbReference type="SMART" id="SM00338">
    <property type="entry name" value="BRLZ"/>
    <property type="match status" value="1"/>
</dbReference>
<comment type="similarity">
    <text evidence="2">Belongs to the bZIP family. NFIL3 subfamily.</text>
</comment>
<evidence type="ECO:0000256" key="3">
    <source>
        <dbReference type="ARBA" id="ARBA00023015"/>
    </source>
</evidence>
<evidence type="ECO:0000313" key="9">
    <source>
        <dbReference type="Proteomes" id="UP000325440"/>
    </source>
</evidence>
<dbReference type="InterPro" id="IPR046347">
    <property type="entry name" value="bZIP_sf"/>
</dbReference>
<evidence type="ECO:0000256" key="5">
    <source>
        <dbReference type="ARBA" id="ARBA00023163"/>
    </source>
</evidence>
<dbReference type="GO" id="GO:0000978">
    <property type="term" value="F:RNA polymerase II cis-regulatory region sequence-specific DNA binding"/>
    <property type="evidence" value="ECO:0007669"/>
    <property type="project" value="TreeGrafter"/>
</dbReference>
<dbReference type="GO" id="GO:0000981">
    <property type="term" value="F:DNA-binding transcription factor activity, RNA polymerase II-specific"/>
    <property type="evidence" value="ECO:0007669"/>
    <property type="project" value="TreeGrafter"/>
</dbReference>
<evidence type="ECO:0000259" key="7">
    <source>
        <dbReference type="PROSITE" id="PS50217"/>
    </source>
</evidence>
<feature type="domain" description="BZIP" evidence="7">
    <location>
        <begin position="62"/>
        <end position="125"/>
    </location>
</feature>
<dbReference type="InterPro" id="IPR004827">
    <property type="entry name" value="bZIP"/>
</dbReference>